<proteinExistence type="predicted"/>
<gene>
    <name evidence="1" type="ORF">NQU55_20325</name>
</gene>
<organism evidence="1 2">
    <name type="scientific">Streptomyces telluris</name>
    <dbReference type="NCBI Taxonomy" id="2720021"/>
    <lineage>
        <taxon>Bacteria</taxon>
        <taxon>Bacillati</taxon>
        <taxon>Actinomycetota</taxon>
        <taxon>Actinomycetes</taxon>
        <taxon>Kitasatosporales</taxon>
        <taxon>Streptomycetaceae</taxon>
        <taxon>Streptomyces</taxon>
    </lineage>
</organism>
<name>A0A9X2LIS9_9ACTN</name>
<dbReference type="AlphaFoldDB" id="A0A9X2LIS9"/>
<reference evidence="1" key="1">
    <citation type="submission" date="2022-06" db="EMBL/GenBank/DDBJ databases">
        <title>WGS of actinobacteria.</title>
        <authorList>
            <person name="Thawai C."/>
        </authorList>
    </citation>
    <scope>NUCLEOTIDE SEQUENCE</scope>
    <source>
        <strain evidence="1">AA8</strain>
    </source>
</reference>
<evidence type="ECO:0000313" key="2">
    <source>
        <dbReference type="Proteomes" id="UP001142374"/>
    </source>
</evidence>
<evidence type="ECO:0000313" key="1">
    <source>
        <dbReference type="EMBL" id="MCQ8772099.1"/>
    </source>
</evidence>
<dbReference type="RefSeq" id="WP_168096786.1">
    <property type="nucleotide sequence ID" value="NZ_JAATER010000804.1"/>
</dbReference>
<keyword evidence="2" id="KW-1185">Reference proteome</keyword>
<protein>
    <submittedName>
        <fullName evidence="1">Uncharacterized protein</fullName>
    </submittedName>
</protein>
<sequence>MIGGINVEKALKDRADRQTIFDSERAAFSGHLQARAQRCLGSSARAGPAEDKRVPSGV</sequence>
<accession>A0A9X2LIS9</accession>
<dbReference type="EMBL" id="JANIID010000018">
    <property type="protein sequence ID" value="MCQ8772099.1"/>
    <property type="molecule type" value="Genomic_DNA"/>
</dbReference>
<comment type="caution">
    <text evidence="1">The sequence shown here is derived from an EMBL/GenBank/DDBJ whole genome shotgun (WGS) entry which is preliminary data.</text>
</comment>
<dbReference type="Proteomes" id="UP001142374">
    <property type="component" value="Unassembled WGS sequence"/>
</dbReference>